<evidence type="ECO:0000256" key="6">
    <source>
        <dbReference type="ARBA" id="ARBA00022919"/>
    </source>
</evidence>
<keyword evidence="8" id="KW-0443">Lipid metabolism</keyword>
<comment type="pathway">
    <text evidence="3">Sphingolipid metabolism.</text>
</comment>
<protein>
    <recommendedName>
        <fullName evidence="9">3-dehydrosphinganine reductase</fullName>
        <ecNumber evidence="9">1.1.1.102</ecNumber>
    </recommendedName>
</protein>
<evidence type="ECO:0000256" key="10">
    <source>
        <dbReference type="SAM" id="Phobius"/>
    </source>
</evidence>
<keyword evidence="10" id="KW-1133">Transmembrane helix</keyword>
<evidence type="ECO:0000256" key="9">
    <source>
        <dbReference type="ARBA" id="ARBA00026112"/>
    </source>
</evidence>
<keyword evidence="5" id="KW-0521">NADP</keyword>
<dbReference type="EMBL" id="JADXDR010000003">
    <property type="protein sequence ID" value="KAI7846394.1"/>
    <property type="molecule type" value="Genomic_DNA"/>
</dbReference>
<evidence type="ECO:0000256" key="2">
    <source>
        <dbReference type="ARBA" id="ARBA00004760"/>
    </source>
</evidence>
<keyword evidence="13" id="KW-1185">Reference proteome</keyword>
<evidence type="ECO:0000256" key="1">
    <source>
        <dbReference type="ARBA" id="ARBA00004240"/>
    </source>
</evidence>
<dbReference type="GO" id="GO:0006666">
    <property type="term" value="P:3-keto-sphinganine metabolic process"/>
    <property type="evidence" value="ECO:0007669"/>
    <property type="project" value="InterPro"/>
</dbReference>
<gene>
    <name evidence="12" type="ORF">COHA_000105</name>
</gene>
<accession>A0AAD5H6Q6</accession>
<evidence type="ECO:0000256" key="7">
    <source>
        <dbReference type="ARBA" id="ARBA00023002"/>
    </source>
</evidence>
<dbReference type="GO" id="GO:0005789">
    <property type="term" value="C:endoplasmic reticulum membrane"/>
    <property type="evidence" value="ECO:0007669"/>
    <property type="project" value="TreeGrafter"/>
</dbReference>
<evidence type="ECO:0000259" key="11">
    <source>
        <dbReference type="SMART" id="SM00822"/>
    </source>
</evidence>
<keyword evidence="4" id="KW-0256">Endoplasmic reticulum</keyword>
<feature type="domain" description="Ketoreductase" evidence="11">
    <location>
        <begin position="40"/>
        <end position="229"/>
    </location>
</feature>
<dbReference type="InterPro" id="IPR045022">
    <property type="entry name" value="KDSR-like"/>
</dbReference>
<dbReference type="PANTHER" id="PTHR43550">
    <property type="entry name" value="3-KETODIHYDROSPHINGOSINE REDUCTASE"/>
    <property type="match status" value="1"/>
</dbReference>
<sequence length="342" mass="35940">MLPLPALGPAAYITLLALLAPAALMALWRRRGARRLGGGTHVLITGGSKGLGLALARLCVQRGCSVTVVARSQPDLDAALQQLREAAQAGGAEHAGQRLQALSADTADPDKLKAVFAEAERAAGPIDVLICNAGFSVPGLFVEQGPEVHERQMRVNYLGTVHTVQAALPGMLERRQGRMLLVASTLSILGLAGYASYAPSKWAVRGLADCLHNELQGTGVHISVAYPPDTDTPGYATEMETKPALCKAVNAALGSELFSAEKVAQALLGGIERGDYHLPSPDLGQNLLVSAMTGLSPKRFWLPLQVLLGPILPLATSLFGWIGDRAARRHNAAHGMPPRASS</sequence>
<feature type="transmembrane region" description="Helical" evidence="10">
    <location>
        <begin position="179"/>
        <end position="197"/>
    </location>
</feature>
<reference evidence="12" key="1">
    <citation type="submission" date="2020-11" db="EMBL/GenBank/DDBJ databases">
        <title>Chlorella ohadii genome sequencing and assembly.</title>
        <authorList>
            <person name="Murik O."/>
            <person name="Treves H."/>
            <person name="Kedem I."/>
            <person name="Shotland Y."/>
            <person name="Kaplan A."/>
        </authorList>
    </citation>
    <scope>NUCLEOTIDE SEQUENCE</scope>
    <source>
        <strain evidence="12">1</strain>
    </source>
</reference>
<comment type="caution">
    <text evidence="12">The sequence shown here is derived from an EMBL/GenBank/DDBJ whole genome shotgun (WGS) entry which is preliminary data.</text>
</comment>
<dbReference type="SUPFAM" id="SSF51735">
    <property type="entry name" value="NAD(P)-binding Rossmann-fold domains"/>
    <property type="match status" value="1"/>
</dbReference>
<keyword evidence="7" id="KW-0560">Oxidoreductase</keyword>
<feature type="transmembrane region" description="Helical" evidence="10">
    <location>
        <begin position="300"/>
        <end position="322"/>
    </location>
</feature>
<evidence type="ECO:0000256" key="8">
    <source>
        <dbReference type="ARBA" id="ARBA00023098"/>
    </source>
</evidence>
<dbReference type="GO" id="GO:0030148">
    <property type="term" value="P:sphingolipid biosynthetic process"/>
    <property type="evidence" value="ECO:0007669"/>
    <property type="project" value="InterPro"/>
</dbReference>
<evidence type="ECO:0000256" key="3">
    <source>
        <dbReference type="ARBA" id="ARBA00004991"/>
    </source>
</evidence>
<dbReference type="GO" id="GO:0047560">
    <property type="term" value="F:3-dehydrosphinganine reductase activity"/>
    <property type="evidence" value="ECO:0007669"/>
    <property type="project" value="UniProtKB-EC"/>
</dbReference>
<dbReference type="InterPro" id="IPR036291">
    <property type="entry name" value="NAD(P)-bd_dom_sf"/>
</dbReference>
<dbReference type="SMART" id="SM00822">
    <property type="entry name" value="PKS_KR"/>
    <property type="match status" value="1"/>
</dbReference>
<dbReference type="InterPro" id="IPR057326">
    <property type="entry name" value="KR_dom"/>
</dbReference>
<dbReference type="InterPro" id="IPR002347">
    <property type="entry name" value="SDR_fam"/>
</dbReference>
<dbReference type="FunFam" id="3.40.50.720:FF:000468">
    <property type="entry name" value="Short-chain dehydrogenase, putative"/>
    <property type="match status" value="1"/>
</dbReference>
<comment type="subcellular location">
    <subcellularLocation>
        <location evidence="1">Endoplasmic reticulum</location>
    </subcellularLocation>
</comment>
<evidence type="ECO:0000313" key="13">
    <source>
        <dbReference type="Proteomes" id="UP001205105"/>
    </source>
</evidence>
<keyword evidence="10" id="KW-0812">Transmembrane</keyword>
<dbReference type="PRINTS" id="PR00081">
    <property type="entry name" value="GDHRDH"/>
</dbReference>
<keyword evidence="6" id="KW-0746">Sphingolipid metabolism</keyword>
<dbReference type="Proteomes" id="UP001205105">
    <property type="component" value="Unassembled WGS sequence"/>
</dbReference>
<organism evidence="12 13">
    <name type="scientific">Chlorella ohadii</name>
    <dbReference type="NCBI Taxonomy" id="2649997"/>
    <lineage>
        <taxon>Eukaryota</taxon>
        <taxon>Viridiplantae</taxon>
        <taxon>Chlorophyta</taxon>
        <taxon>core chlorophytes</taxon>
        <taxon>Trebouxiophyceae</taxon>
        <taxon>Chlorellales</taxon>
        <taxon>Chlorellaceae</taxon>
        <taxon>Chlorella clade</taxon>
        <taxon>Chlorella</taxon>
    </lineage>
</organism>
<evidence type="ECO:0000256" key="4">
    <source>
        <dbReference type="ARBA" id="ARBA00022824"/>
    </source>
</evidence>
<dbReference type="PANTHER" id="PTHR43550:SF3">
    <property type="entry name" value="3-KETODIHYDROSPHINGOSINE REDUCTASE"/>
    <property type="match status" value="1"/>
</dbReference>
<evidence type="ECO:0000256" key="5">
    <source>
        <dbReference type="ARBA" id="ARBA00022857"/>
    </source>
</evidence>
<keyword evidence="10" id="KW-0472">Membrane</keyword>
<dbReference type="AlphaFoldDB" id="A0AAD5H6Q6"/>
<dbReference type="Gene3D" id="3.40.50.720">
    <property type="entry name" value="NAD(P)-binding Rossmann-like Domain"/>
    <property type="match status" value="1"/>
</dbReference>
<comment type="pathway">
    <text evidence="2">Lipid metabolism; sphingolipid metabolism.</text>
</comment>
<proteinExistence type="predicted"/>
<dbReference type="CDD" id="cd08939">
    <property type="entry name" value="KDSR-like_SDR_c"/>
    <property type="match status" value="1"/>
</dbReference>
<feature type="transmembrane region" description="Helical" evidence="10">
    <location>
        <begin position="6"/>
        <end position="28"/>
    </location>
</feature>
<dbReference type="EC" id="1.1.1.102" evidence="9"/>
<dbReference type="Pfam" id="PF00106">
    <property type="entry name" value="adh_short"/>
    <property type="match status" value="1"/>
</dbReference>
<name>A0AAD5H6Q6_9CHLO</name>
<evidence type="ECO:0000313" key="12">
    <source>
        <dbReference type="EMBL" id="KAI7846394.1"/>
    </source>
</evidence>